<feature type="active site" description="Proton acceptor" evidence="7">
    <location>
        <position position="252"/>
    </location>
</feature>
<dbReference type="PANTHER" id="PTHR43378:SF2">
    <property type="entry name" value="UDP-3-O-ACYLGLUCOSAMINE N-ACYLTRANSFERASE 1, MITOCHONDRIAL-RELATED"/>
    <property type="match status" value="1"/>
</dbReference>
<accession>A0A3A4RCZ4</accession>
<keyword evidence="4 7" id="KW-0677">Repeat</keyword>
<keyword evidence="6 7" id="KW-0012">Acyltransferase</keyword>
<comment type="caution">
    <text evidence="9">The sequence shown here is derived from an EMBL/GenBank/DDBJ whole genome shotgun (WGS) entry which is preliminary data.</text>
</comment>
<dbReference type="InterPro" id="IPR011004">
    <property type="entry name" value="Trimer_LpxA-like_sf"/>
</dbReference>
<name>A0A3A4RCZ4_9BACT</name>
<dbReference type="Proteomes" id="UP000266426">
    <property type="component" value="Unassembled WGS sequence"/>
</dbReference>
<comment type="catalytic activity">
    <reaction evidence="7">
        <text>a UDP-3-O-[(3R)-3-hydroxyacyl]-alpha-D-glucosamine + a (3R)-hydroxyacyl-[ACP] = a UDP-2-N,3-O-bis[(3R)-3-hydroxyacyl]-alpha-D-glucosamine + holo-[ACP] + H(+)</text>
        <dbReference type="Rhea" id="RHEA:53836"/>
        <dbReference type="Rhea" id="RHEA-COMP:9685"/>
        <dbReference type="Rhea" id="RHEA-COMP:9945"/>
        <dbReference type="ChEBI" id="CHEBI:15378"/>
        <dbReference type="ChEBI" id="CHEBI:64479"/>
        <dbReference type="ChEBI" id="CHEBI:78827"/>
        <dbReference type="ChEBI" id="CHEBI:137740"/>
        <dbReference type="ChEBI" id="CHEBI:137748"/>
        <dbReference type="EC" id="2.3.1.191"/>
    </reaction>
</comment>
<feature type="domain" description="UDP-3-O-[3-hydroxymyristoyl] glucosamine N-acyltransferase non-repeat region" evidence="8">
    <location>
        <begin position="37"/>
        <end position="100"/>
    </location>
</feature>
<keyword evidence="1 7" id="KW-0444">Lipid biosynthesis</keyword>
<evidence type="ECO:0000256" key="7">
    <source>
        <dbReference type="HAMAP-Rule" id="MF_00523"/>
    </source>
</evidence>
<dbReference type="HAMAP" id="MF_00523">
    <property type="entry name" value="LpxD"/>
    <property type="match status" value="1"/>
</dbReference>
<evidence type="ECO:0000256" key="1">
    <source>
        <dbReference type="ARBA" id="ARBA00022516"/>
    </source>
</evidence>
<dbReference type="Pfam" id="PF04613">
    <property type="entry name" value="LpxD"/>
    <property type="match status" value="1"/>
</dbReference>
<keyword evidence="3 7" id="KW-0808">Transferase</keyword>
<sequence>MKCSNNTDYLPQEIYMKKTVAEIAQMINGEVDGDGSIEITGINDLQDADTGDLVFAENERWLEKAEESPASAVITNRSAVRGKKTFIRVDNPKLSFGMLMHFCAPKINYKPGVHPTAVIGQNVVIEEGVSVQPYAVIEDNARIGKGTVIGASCYVGHGVQVGEKCMFHPNSAIYAFCQIGNRVILHSGVVVGADGFGYVEQGGKRVKIPQIGIVVIEDDVEIGANTTIDRATLGKTIIGSGTKIDNLVQIAHNDRIGSNNIFCAQSGVSGSCVIGNNVIIAGQAGLADHVTVEDNVIIGAQAGVPSNKIIRGNQMVFGAPARSAKDTKRQMGAQARLPYFIDKVKELEKEIESLKASLK</sequence>
<dbReference type="AlphaFoldDB" id="A0A3A4RCZ4"/>
<evidence type="ECO:0000313" key="10">
    <source>
        <dbReference type="Proteomes" id="UP000266426"/>
    </source>
</evidence>
<keyword evidence="5 7" id="KW-0443">Lipid metabolism</keyword>
<evidence type="ECO:0000256" key="6">
    <source>
        <dbReference type="ARBA" id="ARBA00023315"/>
    </source>
</evidence>
<dbReference type="NCBIfam" id="NF002060">
    <property type="entry name" value="PRK00892.1"/>
    <property type="match status" value="1"/>
</dbReference>
<reference evidence="9 10" key="1">
    <citation type="journal article" date="2017" name="ISME J.">
        <title>Energy and carbon metabolisms in a deep terrestrial subsurface fluid microbial community.</title>
        <authorList>
            <person name="Momper L."/>
            <person name="Jungbluth S.P."/>
            <person name="Lee M.D."/>
            <person name="Amend J.P."/>
        </authorList>
    </citation>
    <scope>NUCLEOTIDE SEQUENCE [LARGE SCALE GENOMIC DNA]</scope>
    <source>
        <strain evidence="9">SURF_26</strain>
    </source>
</reference>
<organism evidence="9 10">
    <name type="scientific">Candidatus Auribacter fodinae</name>
    <dbReference type="NCBI Taxonomy" id="2093366"/>
    <lineage>
        <taxon>Bacteria</taxon>
        <taxon>Pseudomonadati</taxon>
        <taxon>Candidatus Auribacterota</taxon>
        <taxon>Candidatus Auribacteria</taxon>
        <taxon>Candidatus Auribacterales</taxon>
        <taxon>Candidatus Auribacteraceae</taxon>
        <taxon>Candidatus Auribacter</taxon>
    </lineage>
</organism>
<dbReference type="GO" id="GO:0016020">
    <property type="term" value="C:membrane"/>
    <property type="evidence" value="ECO:0007669"/>
    <property type="project" value="GOC"/>
</dbReference>
<protein>
    <recommendedName>
        <fullName evidence="7">UDP-3-O-acylglucosamine N-acyltransferase</fullName>
        <ecNumber evidence="7">2.3.1.191</ecNumber>
    </recommendedName>
</protein>
<dbReference type="InterPro" id="IPR020573">
    <property type="entry name" value="UDP_GlcNAc_AcTrfase_non-rep"/>
</dbReference>
<dbReference type="GO" id="GO:0103118">
    <property type="term" value="F:UDP-3-O-[(3R)-3-hydroxyacyl]-glucosamine N-acyltransferase activity"/>
    <property type="evidence" value="ECO:0007669"/>
    <property type="project" value="UniProtKB-EC"/>
</dbReference>
<evidence type="ECO:0000256" key="3">
    <source>
        <dbReference type="ARBA" id="ARBA00022679"/>
    </source>
</evidence>
<dbReference type="UniPathway" id="UPA00973"/>
<dbReference type="CDD" id="cd03352">
    <property type="entry name" value="LbH_LpxD"/>
    <property type="match status" value="1"/>
</dbReference>
<evidence type="ECO:0000259" key="8">
    <source>
        <dbReference type="Pfam" id="PF04613"/>
    </source>
</evidence>
<dbReference type="PANTHER" id="PTHR43378">
    <property type="entry name" value="UDP-3-O-ACYLGLUCOSAMINE N-ACYLTRANSFERASE"/>
    <property type="match status" value="1"/>
</dbReference>
<comment type="similarity">
    <text evidence="7">Belongs to the transferase hexapeptide repeat family. LpxD subfamily.</text>
</comment>
<gene>
    <name evidence="7 9" type="primary">lpxD</name>
    <name evidence="9" type="ORF">C4541_06105</name>
</gene>
<dbReference type="Pfam" id="PF00132">
    <property type="entry name" value="Hexapep"/>
    <property type="match status" value="3"/>
</dbReference>
<dbReference type="NCBIfam" id="TIGR01853">
    <property type="entry name" value="lipid_A_lpxD"/>
    <property type="match status" value="1"/>
</dbReference>
<dbReference type="InterPro" id="IPR007691">
    <property type="entry name" value="LpxD"/>
</dbReference>
<dbReference type="GO" id="GO:0009245">
    <property type="term" value="P:lipid A biosynthetic process"/>
    <property type="evidence" value="ECO:0007669"/>
    <property type="project" value="UniProtKB-UniRule"/>
</dbReference>
<evidence type="ECO:0000256" key="2">
    <source>
        <dbReference type="ARBA" id="ARBA00022556"/>
    </source>
</evidence>
<dbReference type="EC" id="2.3.1.191" evidence="7"/>
<evidence type="ECO:0000256" key="5">
    <source>
        <dbReference type="ARBA" id="ARBA00023098"/>
    </source>
</evidence>
<comment type="function">
    <text evidence="7">Catalyzes the N-acylation of UDP-3-O-acylglucosamine using 3-hydroxyacyl-ACP as the acyl donor. Is involved in the biosynthesis of lipid A, a phosphorylated glycolipid that anchors the lipopolysaccharide to the outer membrane of the cell.</text>
</comment>
<dbReference type="EMBL" id="QZJZ01000049">
    <property type="protein sequence ID" value="RJP59431.1"/>
    <property type="molecule type" value="Genomic_DNA"/>
</dbReference>
<dbReference type="InterPro" id="IPR001451">
    <property type="entry name" value="Hexapep"/>
</dbReference>
<dbReference type="SUPFAM" id="SSF51161">
    <property type="entry name" value="Trimeric LpxA-like enzymes"/>
    <property type="match status" value="1"/>
</dbReference>
<comment type="pathway">
    <text evidence="7">Bacterial outer membrane biogenesis; LPS lipid A biosynthesis.</text>
</comment>
<dbReference type="Gene3D" id="3.40.1390.10">
    <property type="entry name" value="MurE/MurF, N-terminal domain"/>
    <property type="match status" value="1"/>
</dbReference>
<comment type="subunit">
    <text evidence="7">Homotrimer.</text>
</comment>
<dbReference type="Gene3D" id="2.160.10.10">
    <property type="entry name" value="Hexapeptide repeat proteins"/>
    <property type="match status" value="1"/>
</dbReference>
<proteinExistence type="inferred from homology"/>
<evidence type="ECO:0000256" key="4">
    <source>
        <dbReference type="ARBA" id="ARBA00022737"/>
    </source>
</evidence>
<keyword evidence="2 7" id="KW-0441">Lipid A biosynthesis</keyword>
<evidence type="ECO:0000313" key="9">
    <source>
        <dbReference type="EMBL" id="RJP59431.1"/>
    </source>
</evidence>
<dbReference type="GO" id="GO:0016410">
    <property type="term" value="F:N-acyltransferase activity"/>
    <property type="evidence" value="ECO:0007669"/>
    <property type="project" value="InterPro"/>
</dbReference>